<protein>
    <submittedName>
        <fullName evidence="1">Uncharacterized protein</fullName>
    </submittedName>
</protein>
<keyword evidence="2" id="KW-1185">Reference proteome</keyword>
<dbReference type="Proteomes" id="UP001150581">
    <property type="component" value="Unassembled WGS sequence"/>
</dbReference>
<evidence type="ECO:0000313" key="2">
    <source>
        <dbReference type="Proteomes" id="UP001150581"/>
    </source>
</evidence>
<evidence type="ECO:0000313" key="1">
    <source>
        <dbReference type="EMBL" id="KAJ1888574.1"/>
    </source>
</evidence>
<dbReference type="EMBL" id="JANBPG010001724">
    <property type="protein sequence ID" value="KAJ1888574.1"/>
    <property type="molecule type" value="Genomic_DNA"/>
</dbReference>
<accession>A0ACC1I9P9</accession>
<gene>
    <name evidence="1" type="ORF">LPJ66_008503</name>
</gene>
<sequence>MSASNANVSDLVRCSQQLIIKSKRQKAAEEKADEYIEDDEECQQHIKNFLGEQCNLHHMRLKEVLKSLQEIGLKCQYRPVVTEDEETVAGGKTSPLRGISAVLCQDPLDQPLLLACPTQAPTQLQMQTLNRRLPLILKLDGTADGAEAEVDGAEAEVDGAVVDGVEAEVYGVEAEVYGAVVDGVEADGVAVADGAAAVADGAVAVADGSNTSHHDFSLV</sequence>
<organism evidence="1 2">
    <name type="scientific">Kickxella alabastrina</name>
    <dbReference type="NCBI Taxonomy" id="61397"/>
    <lineage>
        <taxon>Eukaryota</taxon>
        <taxon>Fungi</taxon>
        <taxon>Fungi incertae sedis</taxon>
        <taxon>Zoopagomycota</taxon>
        <taxon>Kickxellomycotina</taxon>
        <taxon>Kickxellomycetes</taxon>
        <taxon>Kickxellales</taxon>
        <taxon>Kickxellaceae</taxon>
        <taxon>Kickxella</taxon>
    </lineage>
</organism>
<name>A0ACC1I9P9_9FUNG</name>
<comment type="caution">
    <text evidence="1">The sequence shown here is derived from an EMBL/GenBank/DDBJ whole genome shotgun (WGS) entry which is preliminary data.</text>
</comment>
<proteinExistence type="predicted"/>
<reference evidence="1" key="1">
    <citation type="submission" date="2022-07" db="EMBL/GenBank/DDBJ databases">
        <title>Phylogenomic reconstructions and comparative analyses of Kickxellomycotina fungi.</title>
        <authorList>
            <person name="Reynolds N.K."/>
            <person name="Stajich J.E."/>
            <person name="Barry K."/>
            <person name="Grigoriev I.V."/>
            <person name="Crous P."/>
            <person name="Smith M.E."/>
        </authorList>
    </citation>
    <scope>NUCLEOTIDE SEQUENCE</scope>
    <source>
        <strain evidence="1">Benny 63K</strain>
    </source>
</reference>